<dbReference type="PANTHER" id="PTHR20858">
    <property type="entry name" value="PHOSPHOMETHYLPYRIMIDINE KINASE"/>
    <property type="match status" value="1"/>
</dbReference>
<proteinExistence type="predicted"/>
<gene>
    <name evidence="3" type="ORF">DD666_05765</name>
</gene>
<keyword evidence="3" id="KW-0418">Kinase</keyword>
<dbReference type="GO" id="GO:0009228">
    <property type="term" value="P:thiamine biosynthetic process"/>
    <property type="evidence" value="ECO:0007669"/>
    <property type="project" value="TreeGrafter"/>
</dbReference>
<evidence type="ECO:0000259" key="2">
    <source>
        <dbReference type="Pfam" id="PF08543"/>
    </source>
</evidence>
<reference evidence="3 4" key="1">
    <citation type="journal article" date="2018" name="Nat. Biotechnol.">
        <title>A standardized bacterial taxonomy based on genome phylogeny substantially revises the tree of life.</title>
        <authorList>
            <person name="Parks D.H."/>
            <person name="Chuvochina M."/>
            <person name="Waite D.W."/>
            <person name="Rinke C."/>
            <person name="Skarshewski A."/>
            <person name="Chaumeil P.A."/>
            <person name="Hugenholtz P."/>
        </authorList>
    </citation>
    <scope>NUCLEOTIDE SEQUENCE [LARGE SCALE GENOMIC DNA]</scope>
    <source>
        <strain evidence="3">UBA10707</strain>
    </source>
</reference>
<dbReference type="GO" id="GO:0008902">
    <property type="term" value="F:hydroxymethylpyrimidine kinase activity"/>
    <property type="evidence" value="ECO:0007669"/>
    <property type="project" value="TreeGrafter"/>
</dbReference>
<name>A0A356LDR0_9BURK</name>
<protein>
    <submittedName>
        <fullName evidence="3">Hydroxymethylpyrimidine/phosphomethylpyrimidine kinase</fullName>
    </submittedName>
</protein>
<accession>A0A356LDR0</accession>
<dbReference type="Pfam" id="PF08543">
    <property type="entry name" value="Phos_pyr_kin"/>
    <property type="match status" value="1"/>
</dbReference>
<evidence type="ECO:0000313" key="3">
    <source>
        <dbReference type="EMBL" id="HBP28908.1"/>
    </source>
</evidence>
<dbReference type="EMBL" id="DOEK01000008">
    <property type="protein sequence ID" value="HBP28908.1"/>
    <property type="molecule type" value="Genomic_DNA"/>
</dbReference>
<dbReference type="AlphaFoldDB" id="A0A356LDR0"/>
<dbReference type="InterPro" id="IPR029056">
    <property type="entry name" value="Ribokinase-like"/>
</dbReference>
<evidence type="ECO:0000256" key="1">
    <source>
        <dbReference type="SAM" id="Phobius"/>
    </source>
</evidence>
<keyword evidence="1" id="KW-0812">Transmembrane</keyword>
<evidence type="ECO:0000313" key="4">
    <source>
        <dbReference type="Proteomes" id="UP000264036"/>
    </source>
</evidence>
<dbReference type="UniPathway" id="UPA00060">
    <property type="reaction ID" value="UER00138"/>
</dbReference>
<feature type="transmembrane region" description="Helical" evidence="1">
    <location>
        <begin position="12"/>
        <end position="32"/>
    </location>
</feature>
<dbReference type="Gene3D" id="3.40.1190.20">
    <property type="match status" value="1"/>
</dbReference>
<comment type="caution">
    <text evidence="3">The sequence shown here is derived from an EMBL/GenBank/DDBJ whole genome shotgun (WGS) entry which is preliminary data.</text>
</comment>
<dbReference type="GO" id="GO:0009229">
    <property type="term" value="P:thiamine diphosphate biosynthetic process"/>
    <property type="evidence" value="ECO:0007669"/>
    <property type="project" value="UniProtKB-UniPathway"/>
</dbReference>
<dbReference type="PANTHER" id="PTHR20858:SF17">
    <property type="entry name" value="HYDROXYMETHYLPYRIMIDINE_PHOSPHOMETHYLPYRIMIDINE KINASE THI20-RELATED"/>
    <property type="match status" value="1"/>
</dbReference>
<dbReference type="Proteomes" id="UP000264036">
    <property type="component" value="Unassembled WGS sequence"/>
</dbReference>
<keyword evidence="3" id="KW-0808">Transferase</keyword>
<organism evidence="3 4">
    <name type="scientific">Advenella kashmirensis</name>
    <dbReference type="NCBI Taxonomy" id="310575"/>
    <lineage>
        <taxon>Bacteria</taxon>
        <taxon>Pseudomonadati</taxon>
        <taxon>Pseudomonadota</taxon>
        <taxon>Betaproteobacteria</taxon>
        <taxon>Burkholderiales</taxon>
        <taxon>Alcaligenaceae</taxon>
    </lineage>
</organism>
<feature type="domain" description="Pyridoxamine kinase/Phosphomethylpyrimidine kinase" evidence="2">
    <location>
        <begin position="47"/>
        <end position="290"/>
    </location>
</feature>
<dbReference type="InterPro" id="IPR013749">
    <property type="entry name" value="PM/HMP-P_kinase-1"/>
</dbReference>
<dbReference type="SUPFAM" id="SSF53613">
    <property type="entry name" value="Ribokinase-like"/>
    <property type="match status" value="1"/>
</dbReference>
<keyword evidence="1" id="KW-1133">Transmembrane helix</keyword>
<dbReference type="GO" id="GO:0008972">
    <property type="term" value="F:phosphomethylpyrimidine kinase activity"/>
    <property type="evidence" value="ECO:0007669"/>
    <property type="project" value="TreeGrafter"/>
</dbReference>
<keyword evidence="1" id="KW-0472">Membrane</keyword>
<dbReference type="GO" id="GO:0005829">
    <property type="term" value="C:cytosol"/>
    <property type="evidence" value="ECO:0007669"/>
    <property type="project" value="TreeGrafter"/>
</dbReference>
<sequence>MIPLVRFPKNRAVLFCAPAIFTAFVFHLVRLVSPDHAPAVLFFNHLDPTGRSGLAGDVLTATQFGCQAVTALTAIMVQDTGVIEEIHPIADEILDNQARCLLEDIPVHAIRASGLYSPDHVSVIAQIAADYDSVPLVLYLGPQYASVIEDSSDDEIEALLQATWETLIPQASCVVVDCSYLNLWAPEDDHDDVNPIPVVLEAILAAGAKSCLALFCPSPDDAHQHVLLEGGDRSLAFGFFPLAGQSEAGDMISAALACELTRGQAMTQACEQAITYAHKALANGRKLGMSKLVAQRLQKP</sequence>